<gene>
    <name evidence="2" type="ORF">H0267_11680</name>
</gene>
<dbReference type="SUPFAM" id="SSF140566">
    <property type="entry name" value="FlgN-like"/>
    <property type="match status" value="1"/>
</dbReference>
<reference evidence="2 3" key="1">
    <citation type="journal article" date="2005" name="Int. J. Syst. Evol. Microbiol.">
        <title>Halobacillus yeomjeoni sp. nov., isolated from a marine solar saltern in Korea.</title>
        <authorList>
            <person name="Yoon J.H."/>
            <person name="Kang S.J."/>
            <person name="Lee C.H."/>
            <person name="Oh H.W."/>
            <person name="Oh T.K."/>
        </authorList>
    </citation>
    <scope>NUCLEOTIDE SEQUENCE [LARGE SCALE GENOMIC DNA]</scope>
    <source>
        <strain evidence="2 3">KCTC 3957</strain>
    </source>
</reference>
<keyword evidence="3" id="KW-1185">Reference proteome</keyword>
<dbReference type="GO" id="GO:0044780">
    <property type="term" value="P:bacterial-type flagellum assembly"/>
    <property type="evidence" value="ECO:0007669"/>
    <property type="project" value="InterPro"/>
</dbReference>
<evidence type="ECO:0000313" key="3">
    <source>
        <dbReference type="Proteomes" id="UP000614490"/>
    </source>
</evidence>
<comment type="caution">
    <text evidence="2">The sequence shown here is derived from an EMBL/GenBank/DDBJ whole genome shotgun (WGS) entry which is preliminary data.</text>
</comment>
<keyword evidence="2" id="KW-0969">Cilium</keyword>
<organism evidence="2 3">
    <name type="scientific">Halobacillus yeomjeoni</name>
    <dbReference type="NCBI Taxonomy" id="311194"/>
    <lineage>
        <taxon>Bacteria</taxon>
        <taxon>Bacillati</taxon>
        <taxon>Bacillota</taxon>
        <taxon>Bacilli</taxon>
        <taxon>Bacillales</taxon>
        <taxon>Bacillaceae</taxon>
        <taxon>Halobacillus</taxon>
    </lineage>
</organism>
<dbReference type="InterPro" id="IPR007809">
    <property type="entry name" value="FlgN-like"/>
</dbReference>
<dbReference type="AlphaFoldDB" id="A0A931MVB8"/>
<evidence type="ECO:0000256" key="1">
    <source>
        <dbReference type="ARBA" id="ARBA00022795"/>
    </source>
</evidence>
<accession>A0A931MVB8</accession>
<dbReference type="Proteomes" id="UP000614490">
    <property type="component" value="Unassembled WGS sequence"/>
</dbReference>
<dbReference type="Pfam" id="PF05130">
    <property type="entry name" value="FlgN"/>
    <property type="match status" value="1"/>
</dbReference>
<name>A0A931MVB8_9BACI</name>
<protein>
    <submittedName>
        <fullName evidence="2">Flagellar protein FlgN</fullName>
    </submittedName>
</protein>
<dbReference type="Gene3D" id="1.20.58.300">
    <property type="entry name" value="FlgN-like"/>
    <property type="match status" value="1"/>
</dbReference>
<proteinExistence type="predicted"/>
<dbReference type="EMBL" id="JADZSC010000002">
    <property type="protein sequence ID" value="MBH0230878.1"/>
    <property type="molecule type" value="Genomic_DNA"/>
</dbReference>
<dbReference type="InterPro" id="IPR036679">
    <property type="entry name" value="FlgN-like_sf"/>
</dbReference>
<keyword evidence="2" id="KW-0282">Flagellum</keyword>
<keyword evidence="1" id="KW-1005">Bacterial flagellum biogenesis</keyword>
<keyword evidence="2" id="KW-0966">Cell projection</keyword>
<evidence type="ECO:0000313" key="2">
    <source>
        <dbReference type="EMBL" id="MBH0230878.1"/>
    </source>
</evidence>
<sequence>MTINTVVQHMNHLRKLHDSLLVLSKKKTDALKKNDVNGIQQLLIQERKHVQAISQVEKKRELAVNDWYRERGESPLSATVSEMIEQLVGEERAKLNEAYERLIFVLSELKKQEQLNSELTHQSLQFINLSLDLLQPSLNTVNYFNQTGTASDVQPKRSVFDSKA</sequence>
<dbReference type="RefSeq" id="WP_197317483.1">
    <property type="nucleotide sequence ID" value="NZ_JADZSC010000002.1"/>
</dbReference>